<accession>A0A942WNN5</accession>
<gene>
    <name evidence="1" type="ORF">KHZ90_09925</name>
</gene>
<proteinExistence type="predicted"/>
<dbReference type="RefSeq" id="WP_075810104.1">
    <property type="nucleotide sequence ID" value="NZ_JAGZMU010000008.1"/>
</dbReference>
<reference evidence="1" key="1">
    <citation type="submission" date="2021-02" db="EMBL/GenBank/DDBJ databases">
        <title>Infant gut strain persistence is associated with maternal origin, phylogeny, and functional potential including surface adhesion and iron acquisition.</title>
        <authorList>
            <person name="Lou Y.C."/>
        </authorList>
    </citation>
    <scope>NUCLEOTIDE SEQUENCE</scope>
    <source>
        <strain evidence="1">L3_108_031G1_dasL3_108_031G1_concoct_20</strain>
    </source>
</reference>
<protein>
    <submittedName>
        <fullName evidence="1">Uncharacterized protein</fullName>
    </submittedName>
</protein>
<dbReference type="AlphaFoldDB" id="A0A942WNN5"/>
<evidence type="ECO:0000313" key="1">
    <source>
        <dbReference type="EMBL" id="MBS4894074.1"/>
    </source>
</evidence>
<comment type="caution">
    <text evidence="1">The sequence shown here is derived from an EMBL/GenBank/DDBJ whole genome shotgun (WGS) entry which is preliminary data.</text>
</comment>
<name>A0A942WNN5_VEIPA</name>
<evidence type="ECO:0000313" key="2">
    <source>
        <dbReference type="Proteomes" id="UP000778864"/>
    </source>
</evidence>
<sequence length="264" mass="28885">MTKKDITGRVEEQLWLDIFTVTVLDSKNNVICMDALTQADLGIEVSSNEIRGGQGNRLIATVGADKKFNITTSEPVFRLDSLALSMGSEIKTYSGNVYCPAKMYDVKSNTTITLENEPISKESIIIYGEDGNKVSAEKITWESGKDVTLASFTGTKAMVVYQYSAPEGTKVIEINSKNFPKECKMILEAPIISTGEEITSYIQLVIPRVKPDGNWSLSMGSNREAVASEIKWNVLSNSNGRLGEFIQIPAGAASLNLLKEDLVL</sequence>
<dbReference type="Proteomes" id="UP000778864">
    <property type="component" value="Unassembled WGS sequence"/>
</dbReference>
<dbReference type="EMBL" id="JAGZMU010000008">
    <property type="protein sequence ID" value="MBS4894074.1"/>
    <property type="molecule type" value="Genomic_DNA"/>
</dbReference>
<organism evidence="1 2">
    <name type="scientific">Veillonella parvula</name>
    <name type="common">Staphylococcus parvulus</name>
    <dbReference type="NCBI Taxonomy" id="29466"/>
    <lineage>
        <taxon>Bacteria</taxon>
        <taxon>Bacillati</taxon>
        <taxon>Bacillota</taxon>
        <taxon>Negativicutes</taxon>
        <taxon>Veillonellales</taxon>
        <taxon>Veillonellaceae</taxon>
        <taxon>Veillonella</taxon>
    </lineage>
</organism>